<name>A0A5E6MK85_9BACT</name>
<keyword evidence="3" id="KW-0560">Oxidoreductase</keyword>
<evidence type="ECO:0000256" key="1">
    <source>
        <dbReference type="ARBA" id="ARBA00022485"/>
    </source>
</evidence>
<evidence type="ECO:0000256" key="5">
    <source>
        <dbReference type="ARBA" id="ARBA00023014"/>
    </source>
</evidence>
<dbReference type="InterPro" id="IPR006963">
    <property type="entry name" value="Mopterin_OxRdtase_4Fe-4S_dom"/>
</dbReference>
<proteinExistence type="predicted"/>
<evidence type="ECO:0000256" key="2">
    <source>
        <dbReference type="ARBA" id="ARBA00022723"/>
    </source>
</evidence>
<dbReference type="GO" id="GO:0016020">
    <property type="term" value="C:membrane"/>
    <property type="evidence" value="ECO:0007669"/>
    <property type="project" value="TreeGrafter"/>
</dbReference>
<dbReference type="Gene3D" id="3.30.200.210">
    <property type="match status" value="1"/>
</dbReference>
<keyword evidence="1" id="KW-0004">4Fe-4S</keyword>
<gene>
    <name evidence="7" type="primary">nasA</name>
    <name evidence="7" type="ORF">MAMC_02110</name>
</gene>
<protein>
    <submittedName>
        <fullName evidence="7">Partial assimilatory nitrate reductase catalytic subunit</fullName>
    </submittedName>
</protein>
<dbReference type="PANTHER" id="PTHR43105:SF9">
    <property type="entry name" value="NADPH-FE(3+) OXIDOREDUCTASE SUBUNIT ALPHA"/>
    <property type="match status" value="1"/>
</dbReference>
<comment type="caution">
    <text evidence="7">The sequence shown here is derived from an EMBL/GenBank/DDBJ whole genome shotgun (WGS) entry which is preliminary data.</text>
</comment>
<dbReference type="GO" id="GO:0046872">
    <property type="term" value="F:metal ion binding"/>
    <property type="evidence" value="ECO:0007669"/>
    <property type="project" value="UniProtKB-KW"/>
</dbReference>
<feature type="domain" description="4Fe-4S Mo/W bis-MGD-type" evidence="6">
    <location>
        <begin position="1"/>
        <end position="47"/>
    </location>
</feature>
<feature type="non-terminal residue" evidence="7">
    <location>
        <position position="75"/>
    </location>
</feature>
<dbReference type="SMART" id="SM00926">
    <property type="entry name" value="Molybdop_Fe4S4"/>
    <property type="match status" value="1"/>
</dbReference>
<dbReference type="InterPro" id="IPR027467">
    <property type="entry name" value="MopterinOxRdtase_cofactor_BS"/>
</dbReference>
<evidence type="ECO:0000256" key="4">
    <source>
        <dbReference type="ARBA" id="ARBA00023004"/>
    </source>
</evidence>
<dbReference type="Pfam" id="PF04879">
    <property type="entry name" value="Molybdop_Fe4S4"/>
    <property type="match status" value="1"/>
</dbReference>
<dbReference type="InterPro" id="IPR050123">
    <property type="entry name" value="Prok_molybdopt-oxidoreductase"/>
</dbReference>
<keyword evidence="8" id="KW-1185">Reference proteome</keyword>
<dbReference type="GO" id="GO:0051539">
    <property type="term" value="F:4 iron, 4 sulfur cluster binding"/>
    <property type="evidence" value="ECO:0007669"/>
    <property type="project" value="UniProtKB-KW"/>
</dbReference>
<evidence type="ECO:0000313" key="8">
    <source>
        <dbReference type="Proteomes" id="UP000381693"/>
    </source>
</evidence>
<dbReference type="AlphaFoldDB" id="A0A5E6MK85"/>
<keyword evidence="5" id="KW-0411">Iron-sulfur</keyword>
<dbReference type="Proteomes" id="UP000381693">
    <property type="component" value="Unassembled WGS sequence"/>
</dbReference>
<evidence type="ECO:0000313" key="7">
    <source>
        <dbReference type="EMBL" id="VVM08397.1"/>
    </source>
</evidence>
<dbReference type="SUPFAM" id="SSF53706">
    <property type="entry name" value="Formate dehydrogenase/DMSO reductase, domains 1-3"/>
    <property type="match status" value="1"/>
</dbReference>
<dbReference type="EMBL" id="CABFUZ020000252">
    <property type="protein sequence ID" value="VVM08397.1"/>
    <property type="molecule type" value="Genomic_DNA"/>
</dbReference>
<organism evidence="7 8">
    <name type="scientific">Methylacidimicrobium cyclopophantes</name>
    <dbReference type="NCBI Taxonomy" id="1041766"/>
    <lineage>
        <taxon>Bacteria</taxon>
        <taxon>Pseudomonadati</taxon>
        <taxon>Verrucomicrobiota</taxon>
        <taxon>Methylacidimicrobium</taxon>
    </lineage>
</organism>
<dbReference type="PANTHER" id="PTHR43105">
    <property type="entry name" value="RESPIRATORY NITRATE REDUCTASE"/>
    <property type="match status" value="1"/>
</dbReference>
<accession>A0A5E6MK85</accession>
<keyword evidence="4" id="KW-0408">Iron</keyword>
<dbReference type="PROSITE" id="PS00551">
    <property type="entry name" value="MOLYBDOPTERIN_PROK_1"/>
    <property type="match status" value="1"/>
</dbReference>
<sequence length="75" mass="7635">MNTTCPYCGVGCGLIAGEGTIAGDPAHPANRGRLCVKGAKLAATLDDRERLRTPMVGGRETSWSAALDAAADGFA</sequence>
<evidence type="ECO:0000259" key="6">
    <source>
        <dbReference type="SMART" id="SM00926"/>
    </source>
</evidence>
<keyword evidence="2" id="KW-0479">Metal-binding</keyword>
<evidence type="ECO:0000256" key="3">
    <source>
        <dbReference type="ARBA" id="ARBA00023002"/>
    </source>
</evidence>
<reference evidence="7" key="1">
    <citation type="submission" date="2019-09" db="EMBL/GenBank/DDBJ databases">
        <authorList>
            <person name="Cremers G."/>
        </authorList>
    </citation>
    <scope>NUCLEOTIDE SEQUENCE [LARGE SCALE GENOMIC DNA]</scope>
    <source>
        <strain evidence="7">3B</strain>
    </source>
</reference>
<dbReference type="GO" id="GO:0016491">
    <property type="term" value="F:oxidoreductase activity"/>
    <property type="evidence" value="ECO:0007669"/>
    <property type="project" value="UniProtKB-KW"/>
</dbReference>